<dbReference type="RefSeq" id="WP_233787216.1">
    <property type="nucleotide sequence ID" value="NZ_RSCL01000023.1"/>
</dbReference>
<evidence type="ECO:0000313" key="4">
    <source>
        <dbReference type="EMBL" id="RUT00666.1"/>
    </source>
</evidence>
<accession>A0A3S1AX87</accession>
<evidence type="ECO:0000256" key="2">
    <source>
        <dbReference type="SAM" id="Phobius"/>
    </source>
</evidence>
<keyword evidence="2" id="KW-1133">Transmembrane helix</keyword>
<dbReference type="EMBL" id="RSCL01000023">
    <property type="protein sequence ID" value="RUT00666.1"/>
    <property type="molecule type" value="Genomic_DNA"/>
</dbReference>
<dbReference type="InterPro" id="IPR001466">
    <property type="entry name" value="Beta-lactam-related"/>
</dbReference>
<dbReference type="PANTHER" id="PTHR46825:SF9">
    <property type="entry name" value="BETA-LACTAMASE-RELATED DOMAIN-CONTAINING PROTEIN"/>
    <property type="match status" value="1"/>
</dbReference>
<sequence>MKLDLAQEPTLNKLFVPWMRRLTIGMFGFILFLSLSGVASFAQDTPQFPLSNPQQGQPTEPQKTVPSARSAPGLSNPQEFEAFVDKVVNEEISASHVPGAVISVVKDGKLFFTKGYGYANLDQKIPVVADKTLFRVASISKLFTATAAMQLYEQGKLDLNADVNKYLTDFKLENPYPSPVTPARLMTHTDGTTQRLIGIAAKEAANMKPLGEYLSRYMPPVVWQPGELYSYSNHSIALLGYLVEKISGASFSEYINKNIFQPLNMRRSTFLQAPPYPLTNDLAVGYQYQNGKYQAVPYLYLNIAPAAAMSTTATDMANFMIAHLLQGRYENSQILEPDTVRLMHQTHFTEHPKLPGTGYSFRERLENNIRMIGHLGSLRGYSSSLSLMPNRNIGIFIATNSYSGIHGTFLTKFLDRYFPVPNNEPIKGLSLNNPQLERFTGTYRDIEYPHHTLAKLTSPFKHITINKGNNSDLVINTPSLFFPGSVPKIQLIPVEPMLFKRAEDDAFTGFGEENGRIAFAFNPLWPKIGGYERVYWYETVWVQLGIAAFCAIVFLSACIVWPIGYIFNIIRGKASLNRQKKTFAWVIAGVVGTLNLVFLIGLPLSLWLTGWKLAYGVPTIVLALLCLPLITSILSLVLLLFTILVWKNHYWSWMKRTHYSLITLAALIFIPFLAYWNLLGFQF</sequence>
<dbReference type="Proteomes" id="UP000271624">
    <property type="component" value="Unassembled WGS sequence"/>
</dbReference>
<feature type="transmembrane region" description="Helical" evidence="2">
    <location>
        <begin position="541"/>
        <end position="570"/>
    </location>
</feature>
<reference evidence="4" key="2">
    <citation type="journal article" date="2019" name="Genome Biol. Evol.">
        <title>Day and night: Metabolic profiles and evolutionary relationships of six axenic non-marine cyanobacteria.</title>
        <authorList>
            <person name="Will S.E."/>
            <person name="Henke P."/>
            <person name="Boedeker C."/>
            <person name="Huang S."/>
            <person name="Brinkmann H."/>
            <person name="Rohde M."/>
            <person name="Jarek M."/>
            <person name="Friedl T."/>
            <person name="Seufert S."/>
            <person name="Schumacher M."/>
            <person name="Overmann J."/>
            <person name="Neumann-Schaal M."/>
            <person name="Petersen J."/>
        </authorList>
    </citation>
    <scope>NUCLEOTIDE SEQUENCE [LARGE SCALE GENOMIC DNA]</scope>
    <source>
        <strain evidence="4">PCC 7102</strain>
    </source>
</reference>
<feature type="transmembrane region" description="Helical" evidence="2">
    <location>
        <begin position="582"/>
        <end position="608"/>
    </location>
</feature>
<comment type="caution">
    <text evidence="4">The sequence shown here is derived from an EMBL/GenBank/DDBJ whole genome shotgun (WGS) entry which is preliminary data.</text>
</comment>
<dbReference type="Pfam" id="PF00144">
    <property type="entry name" value="Beta-lactamase"/>
    <property type="match status" value="1"/>
</dbReference>
<organism evidence="4 5">
    <name type="scientific">Dulcicalothrix desertica PCC 7102</name>
    <dbReference type="NCBI Taxonomy" id="232991"/>
    <lineage>
        <taxon>Bacteria</taxon>
        <taxon>Bacillati</taxon>
        <taxon>Cyanobacteriota</taxon>
        <taxon>Cyanophyceae</taxon>
        <taxon>Nostocales</taxon>
        <taxon>Calotrichaceae</taxon>
        <taxon>Dulcicalothrix</taxon>
    </lineage>
</organism>
<name>A0A3S1AX87_9CYAN</name>
<dbReference type="SUPFAM" id="SSF56601">
    <property type="entry name" value="beta-lactamase/transpeptidase-like"/>
    <property type="match status" value="1"/>
</dbReference>
<keyword evidence="5" id="KW-1185">Reference proteome</keyword>
<feature type="domain" description="Beta-lactamase-related" evidence="3">
    <location>
        <begin position="85"/>
        <end position="403"/>
    </location>
</feature>
<dbReference type="PANTHER" id="PTHR46825">
    <property type="entry name" value="D-ALANYL-D-ALANINE-CARBOXYPEPTIDASE/ENDOPEPTIDASE AMPH"/>
    <property type="match status" value="1"/>
</dbReference>
<keyword evidence="2" id="KW-0472">Membrane</keyword>
<dbReference type="InterPro" id="IPR050491">
    <property type="entry name" value="AmpC-like"/>
</dbReference>
<dbReference type="AlphaFoldDB" id="A0A3S1AX87"/>
<dbReference type="Gene3D" id="3.40.710.10">
    <property type="entry name" value="DD-peptidase/beta-lactamase superfamily"/>
    <property type="match status" value="1"/>
</dbReference>
<evidence type="ECO:0000313" key="5">
    <source>
        <dbReference type="Proteomes" id="UP000271624"/>
    </source>
</evidence>
<evidence type="ECO:0000259" key="3">
    <source>
        <dbReference type="Pfam" id="PF00144"/>
    </source>
</evidence>
<feature type="region of interest" description="Disordered" evidence="1">
    <location>
        <begin position="46"/>
        <end position="75"/>
    </location>
</feature>
<gene>
    <name evidence="4" type="ORF">DSM106972_074370</name>
</gene>
<keyword evidence="2" id="KW-0812">Transmembrane</keyword>
<feature type="transmembrane region" description="Helical" evidence="2">
    <location>
        <begin position="658"/>
        <end position="678"/>
    </location>
</feature>
<dbReference type="InterPro" id="IPR012338">
    <property type="entry name" value="Beta-lactam/transpept-like"/>
</dbReference>
<reference evidence="4" key="1">
    <citation type="submission" date="2018-12" db="EMBL/GenBank/DDBJ databases">
        <authorList>
            <person name="Will S."/>
            <person name="Neumann-Schaal M."/>
            <person name="Henke P."/>
        </authorList>
    </citation>
    <scope>NUCLEOTIDE SEQUENCE</scope>
    <source>
        <strain evidence="4">PCC 7102</strain>
    </source>
</reference>
<feature type="transmembrane region" description="Helical" evidence="2">
    <location>
        <begin position="620"/>
        <end position="646"/>
    </location>
</feature>
<evidence type="ECO:0000256" key="1">
    <source>
        <dbReference type="SAM" id="MobiDB-lite"/>
    </source>
</evidence>
<proteinExistence type="predicted"/>
<protein>
    <submittedName>
        <fullName evidence="4">FmtA-like protein</fullName>
    </submittedName>
</protein>